<evidence type="ECO:0000313" key="3">
    <source>
        <dbReference type="Proteomes" id="UP001362999"/>
    </source>
</evidence>
<gene>
    <name evidence="2" type="ORF">R3P38DRAFT_3170857</name>
</gene>
<dbReference type="AlphaFoldDB" id="A0AAW0DS09"/>
<dbReference type="EMBL" id="JAWWNJ010000006">
    <property type="protein sequence ID" value="KAK7053512.1"/>
    <property type="molecule type" value="Genomic_DNA"/>
</dbReference>
<keyword evidence="1" id="KW-0812">Transmembrane</keyword>
<organism evidence="2 3">
    <name type="scientific">Favolaschia claudopus</name>
    <dbReference type="NCBI Taxonomy" id="2862362"/>
    <lineage>
        <taxon>Eukaryota</taxon>
        <taxon>Fungi</taxon>
        <taxon>Dikarya</taxon>
        <taxon>Basidiomycota</taxon>
        <taxon>Agaricomycotina</taxon>
        <taxon>Agaricomycetes</taxon>
        <taxon>Agaricomycetidae</taxon>
        <taxon>Agaricales</taxon>
        <taxon>Marasmiineae</taxon>
        <taxon>Mycenaceae</taxon>
        <taxon>Favolaschia</taxon>
    </lineage>
</organism>
<name>A0AAW0DS09_9AGAR</name>
<protein>
    <submittedName>
        <fullName evidence="2">Uncharacterized protein</fullName>
    </submittedName>
</protein>
<keyword evidence="3" id="KW-1185">Reference proteome</keyword>
<evidence type="ECO:0000256" key="1">
    <source>
        <dbReference type="SAM" id="Phobius"/>
    </source>
</evidence>
<feature type="transmembrane region" description="Helical" evidence="1">
    <location>
        <begin position="12"/>
        <end position="31"/>
    </location>
</feature>
<reference evidence="2 3" key="1">
    <citation type="journal article" date="2024" name="J Genomics">
        <title>Draft genome sequencing and assembly of Favolaschia claudopus CIRM-BRFM 2984 isolated from oak limbs.</title>
        <authorList>
            <person name="Navarro D."/>
            <person name="Drula E."/>
            <person name="Chaduli D."/>
            <person name="Cazenave R."/>
            <person name="Ahrendt S."/>
            <person name="Wang J."/>
            <person name="Lipzen A."/>
            <person name="Daum C."/>
            <person name="Barry K."/>
            <person name="Grigoriev I.V."/>
            <person name="Favel A."/>
            <person name="Rosso M.N."/>
            <person name="Martin F."/>
        </authorList>
    </citation>
    <scope>NUCLEOTIDE SEQUENCE [LARGE SCALE GENOMIC DNA]</scope>
    <source>
        <strain evidence="2 3">CIRM-BRFM 2984</strain>
    </source>
</reference>
<evidence type="ECO:0000313" key="2">
    <source>
        <dbReference type="EMBL" id="KAK7053512.1"/>
    </source>
</evidence>
<comment type="caution">
    <text evidence="2">The sequence shown here is derived from an EMBL/GenBank/DDBJ whole genome shotgun (WGS) entry which is preliminary data.</text>
</comment>
<keyword evidence="1" id="KW-0472">Membrane</keyword>
<accession>A0AAW0DS09</accession>
<proteinExistence type="predicted"/>
<sequence length="80" mass="8813">MPPPASHARIFPYLRISLTGLVVPVFYVVIISEWNSNSGADESGMCLVPDLLYFFFFFTPLSDVEDSDDEGGAGLQLLLN</sequence>
<keyword evidence="1" id="KW-1133">Transmembrane helix</keyword>
<dbReference type="Proteomes" id="UP001362999">
    <property type="component" value="Unassembled WGS sequence"/>
</dbReference>